<feature type="domain" description="CS" evidence="4">
    <location>
        <begin position="32"/>
        <end position="139"/>
    </location>
</feature>
<keyword evidence="5" id="KW-0346">Stress response</keyword>
<dbReference type="PANTHER" id="PTHR11527">
    <property type="entry name" value="HEAT-SHOCK PROTEIN 20 FAMILY MEMBER"/>
    <property type="match status" value="1"/>
</dbReference>
<dbReference type="RefSeq" id="WP_115123951.1">
    <property type="nucleotide sequence ID" value="NZ_QRAO01000003.1"/>
</dbReference>
<protein>
    <submittedName>
        <fullName evidence="5">Heat shock protein Hsp20</fullName>
    </submittedName>
</protein>
<dbReference type="InterPro" id="IPR007052">
    <property type="entry name" value="CS_dom"/>
</dbReference>
<dbReference type="Pfam" id="PF00011">
    <property type="entry name" value="HSP20"/>
    <property type="match status" value="1"/>
</dbReference>
<dbReference type="OrthoDB" id="9814487at2"/>
<evidence type="ECO:0000256" key="2">
    <source>
        <dbReference type="RuleBase" id="RU003616"/>
    </source>
</evidence>
<sequence>MNLVKLNNQLFPSFIDGLFTENRLDVPNYEKFSIPAVNISEKNTNFVIEICIPGISKEDVTIEIDKNILKVSSQTNDETLAEDTTKFTRKEFDFKNFERSFTLPKTIDTENISARHELGILSISLPKKEEEKAVKKMVEIS</sequence>
<dbReference type="PROSITE" id="PS51203">
    <property type="entry name" value="CS"/>
    <property type="match status" value="1"/>
</dbReference>
<organism evidence="5 6">
    <name type="scientific">Marinirhabdus gelatinilytica</name>
    <dbReference type="NCBI Taxonomy" id="1703343"/>
    <lineage>
        <taxon>Bacteria</taxon>
        <taxon>Pseudomonadati</taxon>
        <taxon>Bacteroidota</taxon>
        <taxon>Flavobacteriia</taxon>
        <taxon>Flavobacteriales</taxon>
        <taxon>Flavobacteriaceae</taxon>
    </lineage>
</organism>
<proteinExistence type="inferred from homology"/>
<dbReference type="AlphaFoldDB" id="A0A370QB07"/>
<feature type="domain" description="SHSP" evidence="3">
    <location>
        <begin position="28"/>
        <end position="141"/>
    </location>
</feature>
<dbReference type="InterPro" id="IPR031107">
    <property type="entry name" value="Small_HSP"/>
</dbReference>
<dbReference type="SUPFAM" id="SSF49764">
    <property type="entry name" value="HSP20-like chaperones"/>
    <property type="match status" value="1"/>
</dbReference>
<keyword evidence="6" id="KW-1185">Reference proteome</keyword>
<evidence type="ECO:0000256" key="1">
    <source>
        <dbReference type="PROSITE-ProRule" id="PRU00285"/>
    </source>
</evidence>
<comment type="caution">
    <text evidence="5">The sequence shown here is derived from an EMBL/GenBank/DDBJ whole genome shotgun (WGS) entry which is preliminary data.</text>
</comment>
<comment type="similarity">
    <text evidence="1 2">Belongs to the small heat shock protein (HSP20) family.</text>
</comment>
<dbReference type="InterPro" id="IPR002068">
    <property type="entry name" value="A-crystallin/Hsp20_dom"/>
</dbReference>
<evidence type="ECO:0000259" key="3">
    <source>
        <dbReference type="PROSITE" id="PS01031"/>
    </source>
</evidence>
<accession>A0A370QB07</accession>
<dbReference type="Proteomes" id="UP000255317">
    <property type="component" value="Unassembled WGS sequence"/>
</dbReference>
<dbReference type="Gene3D" id="2.60.40.790">
    <property type="match status" value="1"/>
</dbReference>
<dbReference type="CDD" id="cd06464">
    <property type="entry name" value="ACD_sHsps-like"/>
    <property type="match status" value="1"/>
</dbReference>
<gene>
    <name evidence="5" type="ORF">C8D94_103369</name>
</gene>
<evidence type="ECO:0000313" key="5">
    <source>
        <dbReference type="EMBL" id="RDK85542.1"/>
    </source>
</evidence>
<reference evidence="5 6" key="1">
    <citation type="submission" date="2018-07" db="EMBL/GenBank/DDBJ databases">
        <title>Genomic Encyclopedia of Type Strains, Phase IV (KMG-IV): sequencing the most valuable type-strain genomes for metagenomic binning, comparative biology and taxonomic classification.</title>
        <authorList>
            <person name="Goeker M."/>
        </authorList>
    </citation>
    <scope>NUCLEOTIDE SEQUENCE [LARGE SCALE GENOMIC DNA]</scope>
    <source>
        <strain evidence="5 6">DSM 101478</strain>
    </source>
</reference>
<dbReference type="PROSITE" id="PS01031">
    <property type="entry name" value="SHSP"/>
    <property type="match status" value="1"/>
</dbReference>
<dbReference type="InterPro" id="IPR008978">
    <property type="entry name" value="HSP20-like_chaperone"/>
</dbReference>
<evidence type="ECO:0000313" key="6">
    <source>
        <dbReference type="Proteomes" id="UP000255317"/>
    </source>
</evidence>
<evidence type="ECO:0000259" key="4">
    <source>
        <dbReference type="PROSITE" id="PS51203"/>
    </source>
</evidence>
<name>A0A370QB07_9FLAO</name>
<dbReference type="EMBL" id="QRAO01000003">
    <property type="protein sequence ID" value="RDK85542.1"/>
    <property type="molecule type" value="Genomic_DNA"/>
</dbReference>